<reference evidence="9" key="1">
    <citation type="journal article" date="2019" name="Int. J. Syst. Evol. Microbiol.">
        <title>The Global Catalogue of Microorganisms (GCM) 10K type strain sequencing project: providing services to taxonomists for standard genome sequencing and annotation.</title>
        <authorList>
            <consortium name="The Broad Institute Genomics Platform"/>
            <consortium name="The Broad Institute Genome Sequencing Center for Infectious Disease"/>
            <person name="Wu L."/>
            <person name="Ma J."/>
        </authorList>
    </citation>
    <scope>NUCLEOTIDE SEQUENCE [LARGE SCALE GENOMIC DNA]</scope>
    <source>
        <strain evidence="9">CCUG 54520</strain>
    </source>
</reference>
<feature type="transmembrane region" description="Helical" evidence="6">
    <location>
        <begin position="17"/>
        <end position="37"/>
    </location>
</feature>
<feature type="transmembrane region" description="Helical" evidence="6">
    <location>
        <begin position="84"/>
        <end position="102"/>
    </location>
</feature>
<dbReference type="Proteomes" id="UP001595914">
    <property type="component" value="Unassembled WGS sequence"/>
</dbReference>
<evidence type="ECO:0000256" key="3">
    <source>
        <dbReference type="ARBA" id="ARBA00022989"/>
    </source>
</evidence>
<keyword evidence="9" id="KW-1185">Reference proteome</keyword>
<feature type="domain" description="Major facilitator superfamily (MFS) profile" evidence="7">
    <location>
        <begin position="19"/>
        <end position="504"/>
    </location>
</feature>
<gene>
    <name evidence="8" type="ORF">ACFO6S_10035</name>
</gene>
<dbReference type="PANTHER" id="PTHR42718:SF42">
    <property type="entry name" value="EXPORT PROTEIN"/>
    <property type="match status" value="1"/>
</dbReference>
<feature type="transmembrane region" description="Helical" evidence="6">
    <location>
        <begin position="235"/>
        <end position="254"/>
    </location>
</feature>
<feature type="transmembrane region" description="Helical" evidence="6">
    <location>
        <begin position="114"/>
        <end position="133"/>
    </location>
</feature>
<feature type="transmembrane region" description="Helical" evidence="6">
    <location>
        <begin position="481"/>
        <end position="500"/>
    </location>
</feature>
<feature type="transmembrane region" description="Helical" evidence="6">
    <location>
        <begin position="202"/>
        <end position="223"/>
    </location>
</feature>
<protein>
    <submittedName>
        <fullName evidence="8">MFS transporter</fullName>
    </submittedName>
</protein>
<evidence type="ECO:0000259" key="7">
    <source>
        <dbReference type="PROSITE" id="PS50850"/>
    </source>
</evidence>
<evidence type="ECO:0000256" key="2">
    <source>
        <dbReference type="ARBA" id="ARBA00022692"/>
    </source>
</evidence>
<evidence type="ECO:0000256" key="4">
    <source>
        <dbReference type="ARBA" id="ARBA00023136"/>
    </source>
</evidence>
<sequence length="527" mass="53792">MVQHAPLDETKWSAREVWTLTVVCAAVAMVMAASAALYSALPSLALDTGATQSQLTWIVDGYTLTLAALLLPAGALGDRYGRRGVLVIGLLIVAAASAVPIFQDSPLWLISSRAVAGVGAALVMPATLSLLTVSFPPAQRSRAVAIWAGVAASGGIAGLLVSGVLLERWQWQSIFVGFAVAALALFALSWTLQSSRDRDSPAFDVVGAVLSTASIGLFVLGLLEGPIRGWTDPVVAVALIVGVMAGVAFAAVELRREHPLLDVRLFGIRGFGAGAASLTLQFVGTLGLFFLLIQYMQLVLGYSALQAALALAPMAVPMVAISAITPWLIPRVGMRALTVAGLALAGLSLVLIGRLEVDGGYGPAMVALLIFSLGLGLCTAPATTGIVENTPDGKQGVASAVNDTTREIGAAVGTALAGSLLAATYSHNIAPAVAALPEAAKEPVGSSLAAALEVAKLAGGPQGEQLADFARSAFLAGMSHASYVLAGVMLVAAVAVGIWAPGRRRSPADTVPATPAPQPNERNVHSI</sequence>
<feature type="transmembrane region" description="Helical" evidence="6">
    <location>
        <begin position="361"/>
        <end position="380"/>
    </location>
</feature>
<dbReference type="InterPro" id="IPR036259">
    <property type="entry name" value="MFS_trans_sf"/>
</dbReference>
<comment type="subcellular location">
    <subcellularLocation>
        <location evidence="1">Cell membrane</location>
        <topology evidence="1">Multi-pass membrane protein</topology>
    </subcellularLocation>
</comment>
<dbReference type="PROSITE" id="PS50850">
    <property type="entry name" value="MFS"/>
    <property type="match status" value="1"/>
</dbReference>
<feature type="region of interest" description="Disordered" evidence="5">
    <location>
        <begin position="505"/>
        <end position="527"/>
    </location>
</feature>
<keyword evidence="4 6" id="KW-0472">Membrane</keyword>
<organism evidence="8 9">
    <name type="scientific">Rhodococcus kronopolitis</name>
    <dbReference type="NCBI Taxonomy" id="1460226"/>
    <lineage>
        <taxon>Bacteria</taxon>
        <taxon>Bacillati</taxon>
        <taxon>Actinomycetota</taxon>
        <taxon>Actinomycetes</taxon>
        <taxon>Mycobacteriales</taxon>
        <taxon>Nocardiaceae</taxon>
        <taxon>Rhodococcus</taxon>
    </lineage>
</organism>
<keyword evidence="2 6" id="KW-0812">Transmembrane</keyword>
<dbReference type="InterPro" id="IPR011701">
    <property type="entry name" value="MFS"/>
</dbReference>
<evidence type="ECO:0000256" key="5">
    <source>
        <dbReference type="SAM" id="MobiDB-lite"/>
    </source>
</evidence>
<accession>A0ABV9FTY7</accession>
<proteinExistence type="predicted"/>
<name>A0ABV9FTY7_9NOCA</name>
<feature type="transmembrane region" description="Helical" evidence="6">
    <location>
        <begin position="336"/>
        <end position="355"/>
    </location>
</feature>
<dbReference type="Gene3D" id="1.20.1720.10">
    <property type="entry name" value="Multidrug resistance protein D"/>
    <property type="match status" value="1"/>
</dbReference>
<dbReference type="InterPro" id="IPR020846">
    <property type="entry name" value="MFS_dom"/>
</dbReference>
<dbReference type="SUPFAM" id="SSF103473">
    <property type="entry name" value="MFS general substrate transporter"/>
    <property type="match status" value="1"/>
</dbReference>
<dbReference type="PANTHER" id="PTHR42718">
    <property type="entry name" value="MAJOR FACILITATOR SUPERFAMILY MULTIDRUG TRANSPORTER MFSC"/>
    <property type="match status" value="1"/>
</dbReference>
<feature type="transmembrane region" description="Helical" evidence="6">
    <location>
        <begin position="305"/>
        <end position="329"/>
    </location>
</feature>
<evidence type="ECO:0000313" key="8">
    <source>
        <dbReference type="EMBL" id="MFC4604021.1"/>
    </source>
</evidence>
<evidence type="ECO:0000256" key="6">
    <source>
        <dbReference type="SAM" id="Phobius"/>
    </source>
</evidence>
<dbReference type="RefSeq" id="WP_378416503.1">
    <property type="nucleotide sequence ID" value="NZ_JBHSFO010000004.1"/>
</dbReference>
<evidence type="ECO:0000256" key="1">
    <source>
        <dbReference type="ARBA" id="ARBA00004651"/>
    </source>
</evidence>
<feature type="transmembrane region" description="Helical" evidence="6">
    <location>
        <begin position="57"/>
        <end position="77"/>
    </location>
</feature>
<feature type="transmembrane region" description="Helical" evidence="6">
    <location>
        <begin position="145"/>
        <end position="165"/>
    </location>
</feature>
<keyword evidence="3 6" id="KW-1133">Transmembrane helix</keyword>
<feature type="transmembrane region" description="Helical" evidence="6">
    <location>
        <begin position="266"/>
        <end position="293"/>
    </location>
</feature>
<dbReference type="Gene3D" id="1.20.1250.20">
    <property type="entry name" value="MFS general substrate transporter like domains"/>
    <property type="match status" value="1"/>
</dbReference>
<dbReference type="Pfam" id="PF07690">
    <property type="entry name" value="MFS_1"/>
    <property type="match status" value="1"/>
</dbReference>
<evidence type="ECO:0000313" key="9">
    <source>
        <dbReference type="Proteomes" id="UP001595914"/>
    </source>
</evidence>
<feature type="transmembrane region" description="Helical" evidence="6">
    <location>
        <begin position="171"/>
        <end position="190"/>
    </location>
</feature>
<dbReference type="EMBL" id="JBHSFO010000004">
    <property type="protein sequence ID" value="MFC4604021.1"/>
    <property type="molecule type" value="Genomic_DNA"/>
</dbReference>
<dbReference type="CDD" id="cd17321">
    <property type="entry name" value="MFS_MMR_MDR_like"/>
    <property type="match status" value="1"/>
</dbReference>
<comment type="caution">
    <text evidence="8">The sequence shown here is derived from an EMBL/GenBank/DDBJ whole genome shotgun (WGS) entry which is preliminary data.</text>
</comment>